<dbReference type="PANTHER" id="PTHR32361">
    <property type="entry name" value="FERRIC/CUPRIC REDUCTASE TRANSMEMBRANE COMPONENT"/>
    <property type="match status" value="1"/>
</dbReference>
<dbReference type="SFLD" id="SFLDG01168">
    <property type="entry name" value="Ferric_reductase_subgroup_(FRE"/>
    <property type="match status" value="1"/>
</dbReference>
<feature type="transmembrane region" description="Helical" evidence="14">
    <location>
        <begin position="198"/>
        <end position="216"/>
    </location>
</feature>
<dbReference type="SUPFAM" id="SSF52343">
    <property type="entry name" value="Ferredoxin reductase-like, C-terminal NADP-linked domain"/>
    <property type="match status" value="1"/>
</dbReference>
<dbReference type="InterPro" id="IPR051410">
    <property type="entry name" value="Ferric/Cupric_Reductase"/>
</dbReference>
<dbReference type="EMBL" id="NAJM01000039">
    <property type="protein sequence ID" value="RVX68246.1"/>
    <property type="molecule type" value="Genomic_DNA"/>
</dbReference>
<dbReference type="Pfam" id="PF01794">
    <property type="entry name" value="Ferric_reduct"/>
    <property type="match status" value="1"/>
</dbReference>
<dbReference type="SUPFAM" id="SSF63380">
    <property type="entry name" value="Riboflavin synthase domain-like"/>
    <property type="match status" value="1"/>
</dbReference>
<sequence>MLGYKFVNLSPEQVETRRQQLDRDGFLAWLTPIILLTVISICRRLYSFISYSGRDQNHSHKSATPHSWPRRVYRRAAWILNTTYVSEFGPLRVQILGLFYVAWLIYLAARNTGNDYMHITKALGHIAVSQLPIHYLLSFKSPMSPISIATGLSHEQLNPYHRLLGRLIHGFLAAHAVLYIRFFVALDLLAKRIQDRDVRLGVLAFWSFNFLGLLAIPPFRRKLYHKVFYRSHVVLSAVVVPTLFFHVPYTRKYVVQAGVLWFANGLARSRAGNVNGLTVTTLPDTNLVLVNLKVNKSRAFAEITPGQHVYVRRKGLGPRNPFSIVQTTPSESGKAELEVSLVLRDLQGPQTAYLSGLASKGLLSSPELSIEGPYGDSSHYLPRLLSSSRQGDRNQVLLIAGGVGATYSLPIYLALVKARRTTEGLKLIWLVKSQSEAQWGLDVLQTAHVLVDVDIHVTGPSPHGSCNIKGVTLNTEGSRPDLASIIDDIMAFRRSFGKATVILCGPPGLSRVVRAAVGRQVLRYGREVEWHEEQFGFGGS</sequence>
<dbReference type="Gene3D" id="3.40.50.80">
    <property type="entry name" value="Nucleotide-binding domain of ferredoxin-NADP reductase (FNR) module"/>
    <property type="match status" value="1"/>
</dbReference>
<feature type="transmembrane region" description="Helical" evidence="14">
    <location>
        <begin position="91"/>
        <end position="109"/>
    </location>
</feature>
<keyword evidence="8 14" id="KW-1133">Transmembrane helix</keyword>
<keyword evidence="12" id="KW-0325">Glycoprotein</keyword>
<keyword evidence="10" id="KW-0406">Ion transport</keyword>
<dbReference type="Proteomes" id="UP000288859">
    <property type="component" value="Unassembled WGS sequence"/>
</dbReference>
<evidence type="ECO:0000256" key="10">
    <source>
        <dbReference type="ARBA" id="ARBA00023065"/>
    </source>
</evidence>
<evidence type="ECO:0000256" key="2">
    <source>
        <dbReference type="ARBA" id="ARBA00006278"/>
    </source>
</evidence>
<keyword evidence="6 14" id="KW-0812">Transmembrane</keyword>
<dbReference type="InterPro" id="IPR013112">
    <property type="entry name" value="FAD-bd_8"/>
</dbReference>
<dbReference type="InterPro" id="IPR017938">
    <property type="entry name" value="Riboflavin_synthase-like_b-brl"/>
</dbReference>
<feature type="domain" description="FAD-binding FR-type" evidence="15">
    <location>
        <begin position="267"/>
        <end position="380"/>
    </location>
</feature>
<reference evidence="16 17" key="1">
    <citation type="submission" date="2017-03" db="EMBL/GenBank/DDBJ databases">
        <title>Genomes of endolithic fungi from Antarctica.</title>
        <authorList>
            <person name="Coleine C."/>
            <person name="Masonjones S."/>
            <person name="Stajich J.E."/>
        </authorList>
    </citation>
    <scope>NUCLEOTIDE SEQUENCE [LARGE SCALE GENOMIC DNA]</scope>
    <source>
        <strain evidence="16 17">CCFEE 6314</strain>
    </source>
</reference>
<feature type="transmembrane region" description="Helical" evidence="14">
    <location>
        <begin position="167"/>
        <end position="186"/>
    </location>
</feature>
<evidence type="ECO:0000259" key="15">
    <source>
        <dbReference type="PROSITE" id="PS51384"/>
    </source>
</evidence>
<evidence type="ECO:0000256" key="11">
    <source>
        <dbReference type="ARBA" id="ARBA00023136"/>
    </source>
</evidence>
<comment type="subcellular location">
    <subcellularLocation>
        <location evidence="1">Cell membrane</location>
        <topology evidence="1">Multi-pass membrane protein</topology>
    </subcellularLocation>
</comment>
<dbReference type="EC" id="1.16.1.9" evidence="3"/>
<dbReference type="InterPro" id="IPR013121">
    <property type="entry name" value="Fe_red_NAD-bd_6"/>
</dbReference>
<dbReference type="Pfam" id="PF08022">
    <property type="entry name" value="FAD_binding_8"/>
    <property type="match status" value="1"/>
</dbReference>
<dbReference type="PROSITE" id="PS51384">
    <property type="entry name" value="FAD_FR"/>
    <property type="match status" value="1"/>
</dbReference>
<evidence type="ECO:0000313" key="16">
    <source>
        <dbReference type="EMBL" id="RVX68246.1"/>
    </source>
</evidence>
<dbReference type="AlphaFoldDB" id="A0A438MWW4"/>
<feature type="transmembrane region" description="Helical" evidence="14">
    <location>
        <begin position="228"/>
        <end position="247"/>
    </location>
</feature>
<evidence type="ECO:0000256" key="1">
    <source>
        <dbReference type="ARBA" id="ARBA00004651"/>
    </source>
</evidence>
<evidence type="ECO:0000256" key="8">
    <source>
        <dbReference type="ARBA" id="ARBA00022989"/>
    </source>
</evidence>
<evidence type="ECO:0000256" key="13">
    <source>
        <dbReference type="ARBA" id="ARBA00048483"/>
    </source>
</evidence>
<evidence type="ECO:0000256" key="9">
    <source>
        <dbReference type="ARBA" id="ARBA00023002"/>
    </source>
</evidence>
<evidence type="ECO:0000256" key="14">
    <source>
        <dbReference type="SAM" id="Phobius"/>
    </source>
</evidence>
<dbReference type="CDD" id="cd06186">
    <property type="entry name" value="NOX_Duox_like_FAD_NADP"/>
    <property type="match status" value="1"/>
</dbReference>
<dbReference type="Pfam" id="PF08030">
    <property type="entry name" value="NAD_binding_6"/>
    <property type="match status" value="1"/>
</dbReference>
<evidence type="ECO:0000256" key="7">
    <source>
        <dbReference type="ARBA" id="ARBA00022982"/>
    </source>
</evidence>
<dbReference type="PANTHER" id="PTHR32361:SF9">
    <property type="entry name" value="FERRIC REDUCTASE TRANSMEMBRANE COMPONENT 3-RELATED"/>
    <property type="match status" value="1"/>
</dbReference>
<feature type="transmembrane region" description="Helical" evidence="14">
    <location>
        <begin position="26"/>
        <end position="46"/>
    </location>
</feature>
<evidence type="ECO:0000256" key="6">
    <source>
        <dbReference type="ARBA" id="ARBA00022692"/>
    </source>
</evidence>
<protein>
    <recommendedName>
        <fullName evidence="3">ferric-chelate reductase (NADPH)</fullName>
        <ecNumber evidence="3">1.16.1.9</ecNumber>
    </recommendedName>
</protein>
<proteinExistence type="inferred from homology"/>
<gene>
    <name evidence="16" type="ORF">B0A52_07249</name>
</gene>
<dbReference type="GO" id="GO:0006879">
    <property type="term" value="P:intracellular iron ion homeostasis"/>
    <property type="evidence" value="ECO:0007669"/>
    <property type="project" value="TreeGrafter"/>
</dbReference>
<evidence type="ECO:0000256" key="5">
    <source>
        <dbReference type="ARBA" id="ARBA00022475"/>
    </source>
</evidence>
<evidence type="ECO:0000256" key="4">
    <source>
        <dbReference type="ARBA" id="ARBA00022448"/>
    </source>
</evidence>
<dbReference type="SFLD" id="SFLDS00052">
    <property type="entry name" value="Ferric_Reductase_Domain"/>
    <property type="match status" value="1"/>
</dbReference>
<dbReference type="InterPro" id="IPR017927">
    <property type="entry name" value="FAD-bd_FR_type"/>
</dbReference>
<dbReference type="GO" id="GO:0015677">
    <property type="term" value="P:copper ion import"/>
    <property type="evidence" value="ECO:0007669"/>
    <property type="project" value="TreeGrafter"/>
</dbReference>
<organism evidence="16 17">
    <name type="scientific">Exophiala mesophila</name>
    <name type="common">Black yeast-like fungus</name>
    <dbReference type="NCBI Taxonomy" id="212818"/>
    <lineage>
        <taxon>Eukaryota</taxon>
        <taxon>Fungi</taxon>
        <taxon>Dikarya</taxon>
        <taxon>Ascomycota</taxon>
        <taxon>Pezizomycotina</taxon>
        <taxon>Eurotiomycetes</taxon>
        <taxon>Chaetothyriomycetidae</taxon>
        <taxon>Chaetothyriales</taxon>
        <taxon>Herpotrichiellaceae</taxon>
        <taxon>Exophiala</taxon>
    </lineage>
</organism>
<dbReference type="OrthoDB" id="10006946at2759"/>
<accession>A0A438MWW4</accession>
<dbReference type="GO" id="GO:0052851">
    <property type="term" value="F:ferric-chelate reductase (NADPH) activity"/>
    <property type="evidence" value="ECO:0007669"/>
    <property type="project" value="UniProtKB-EC"/>
</dbReference>
<evidence type="ECO:0000256" key="3">
    <source>
        <dbReference type="ARBA" id="ARBA00012668"/>
    </source>
</evidence>
<name>A0A438MWW4_EXOME</name>
<keyword evidence="5" id="KW-1003">Cell membrane</keyword>
<keyword evidence="11 14" id="KW-0472">Membrane</keyword>
<dbReference type="VEuPathDB" id="FungiDB:PV10_05795"/>
<keyword evidence="9" id="KW-0560">Oxidoreductase</keyword>
<dbReference type="InterPro" id="IPR039261">
    <property type="entry name" value="FNR_nucleotide-bd"/>
</dbReference>
<keyword evidence="4" id="KW-0813">Transport</keyword>
<comment type="catalytic activity">
    <reaction evidence="13">
        <text>2 a Fe(II)-siderophore + NADP(+) + H(+) = 2 a Fe(III)-siderophore + NADPH</text>
        <dbReference type="Rhea" id="RHEA:28795"/>
        <dbReference type="Rhea" id="RHEA-COMP:11342"/>
        <dbReference type="Rhea" id="RHEA-COMP:11344"/>
        <dbReference type="ChEBI" id="CHEBI:15378"/>
        <dbReference type="ChEBI" id="CHEBI:29033"/>
        <dbReference type="ChEBI" id="CHEBI:29034"/>
        <dbReference type="ChEBI" id="CHEBI:57783"/>
        <dbReference type="ChEBI" id="CHEBI:58349"/>
        <dbReference type="EC" id="1.16.1.9"/>
    </reaction>
</comment>
<comment type="caution">
    <text evidence="16">The sequence shown here is derived from an EMBL/GenBank/DDBJ whole genome shotgun (WGS) entry which is preliminary data.</text>
</comment>
<evidence type="ECO:0000256" key="12">
    <source>
        <dbReference type="ARBA" id="ARBA00023180"/>
    </source>
</evidence>
<comment type="similarity">
    <text evidence="2">Belongs to the ferric reductase (FRE) family.</text>
</comment>
<dbReference type="GO" id="GO:0005886">
    <property type="term" value="C:plasma membrane"/>
    <property type="evidence" value="ECO:0007669"/>
    <property type="project" value="UniProtKB-SubCell"/>
</dbReference>
<keyword evidence="7" id="KW-0249">Electron transport</keyword>
<dbReference type="GO" id="GO:0006826">
    <property type="term" value="P:iron ion transport"/>
    <property type="evidence" value="ECO:0007669"/>
    <property type="project" value="TreeGrafter"/>
</dbReference>
<dbReference type="InterPro" id="IPR013130">
    <property type="entry name" value="Fe3_Rdtase_TM_dom"/>
</dbReference>
<evidence type="ECO:0000313" key="17">
    <source>
        <dbReference type="Proteomes" id="UP000288859"/>
    </source>
</evidence>
<feature type="transmembrane region" description="Helical" evidence="14">
    <location>
        <begin position="396"/>
        <end position="416"/>
    </location>
</feature>